<dbReference type="CDD" id="cd00609">
    <property type="entry name" value="AAT_like"/>
    <property type="match status" value="1"/>
</dbReference>
<proteinExistence type="predicted"/>
<evidence type="ECO:0000256" key="3">
    <source>
        <dbReference type="ARBA" id="ARBA00022679"/>
    </source>
</evidence>
<dbReference type="EMBL" id="RSAS01000754">
    <property type="protein sequence ID" value="RRR67976.1"/>
    <property type="molecule type" value="Genomic_DNA"/>
</dbReference>
<dbReference type="InterPro" id="IPR015424">
    <property type="entry name" value="PyrdxlP-dep_Trfase"/>
</dbReference>
<name>A0A426TTH6_9CHLR</name>
<dbReference type="PANTHER" id="PTHR42790">
    <property type="entry name" value="AMINOTRANSFERASE"/>
    <property type="match status" value="1"/>
</dbReference>
<feature type="domain" description="Aminotransferase class I/classII large" evidence="5">
    <location>
        <begin position="7"/>
        <end position="125"/>
    </location>
</feature>
<gene>
    <name evidence="6" type="ORF">EI684_18215</name>
</gene>
<dbReference type="InterPro" id="IPR050859">
    <property type="entry name" value="Class-I_PLP-dep_aminotransf"/>
</dbReference>
<dbReference type="Pfam" id="PF00155">
    <property type="entry name" value="Aminotran_1_2"/>
    <property type="match status" value="1"/>
</dbReference>
<dbReference type="SUPFAM" id="SSF53383">
    <property type="entry name" value="PLP-dependent transferases"/>
    <property type="match status" value="1"/>
</dbReference>
<dbReference type="GO" id="GO:1901605">
    <property type="term" value="P:alpha-amino acid metabolic process"/>
    <property type="evidence" value="ECO:0007669"/>
    <property type="project" value="TreeGrafter"/>
</dbReference>
<evidence type="ECO:0000256" key="1">
    <source>
        <dbReference type="ARBA" id="ARBA00001933"/>
    </source>
</evidence>
<keyword evidence="4" id="KW-0663">Pyridoxal phosphate</keyword>
<keyword evidence="2 6" id="KW-0032">Aminotransferase</keyword>
<evidence type="ECO:0000256" key="2">
    <source>
        <dbReference type="ARBA" id="ARBA00022576"/>
    </source>
</evidence>
<dbReference type="InterPro" id="IPR015422">
    <property type="entry name" value="PyrdxlP-dep_Trfase_small"/>
</dbReference>
<dbReference type="AlphaFoldDB" id="A0A426TTH6"/>
<comment type="caution">
    <text evidence="6">The sequence shown here is derived from an EMBL/GenBank/DDBJ whole genome shotgun (WGS) entry which is preliminary data.</text>
</comment>
<evidence type="ECO:0000256" key="4">
    <source>
        <dbReference type="ARBA" id="ARBA00022898"/>
    </source>
</evidence>
<sequence>KQGLDLSTSTTSQTVAYYACRDGLIERHAPRLRALYRERRDAMLAALKREMPPGVRWTHPQGGMFLWLTLPDGWNSTQLLDHAIELGVAFVPGEPFHPCGGGTNTMRLNFSYSSATQIAEGVRRLAAAIQGLAQ</sequence>
<dbReference type="PANTHER" id="PTHR42790:SF19">
    <property type="entry name" value="KYNURENINE_ALPHA-AMINOADIPATE AMINOTRANSFERASE, MITOCHONDRIAL"/>
    <property type="match status" value="1"/>
</dbReference>
<evidence type="ECO:0000259" key="5">
    <source>
        <dbReference type="Pfam" id="PF00155"/>
    </source>
</evidence>
<protein>
    <submittedName>
        <fullName evidence="6">Aminotransferase class I/II-fold pyridoxal phosphate-dependent enzyme</fullName>
    </submittedName>
</protein>
<dbReference type="InterPro" id="IPR004839">
    <property type="entry name" value="Aminotransferase_I/II_large"/>
</dbReference>
<evidence type="ECO:0000313" key="6">
    <source>
        <dbReference type="EMBL" id="RRR67976.1"/>
    </source>
</evidence>
<keyword evidence="3 6" id="KW-0808">Transferase</keyword>
<dbReference type="GO" id="GO:0008483">
    <property type="term" value="F:transaminase activity"/>
    <property type="evidence" value="ECO:0007669"/>
    <property type="project" value="UniProtKB-KW"/>
</dbReference>
<accession>A0A426TTH6</accession>
<evidence type="ECO:0000313" key="7">
    <source>
        <dbReference type="Proteomes" id="UP000280307"/>
    </source>
</evidence>
<comment type="cofactor">
    <cofactor evidence="1">
        <name>pyridoxal 5'-phosphate</name>
        <dbReference type="ChEBI" id="CHEBI:597326"/>
    </cofactor>
</comment>
<dbReference type="GO" id="GO:0030170">
    <property type="term" value="F:pyridoxal phosphate binding"/>
    <property type="evidence" value="ECO:0007669"/>
    <property type="project" value="InterPro"/>
</dbReference>
<dbReference type="Proteomes" id="UP000280307">
    <property type="component" value="Unassembled WGS sequence"/>
</dbReference>
<organism evidence="6 7">
    <name type="scientific">Candidatus Viridilinea halotolerans</name>
    <dbReference type="NCBI Taxonomy" id="2491704"/>
    <lineage>
        <taxon>Bacteria</taxon>
        <taxon>Bacillati</taxon>
        <taxon>Chloroflexota</taxon>
        <taxon>Chloroflexia</taxon>
        <taxon>Chloroflexales</taxon>
        <taxon>Chloroflexineae</taxon>
        <taxon>Oscillochloridaceae</taxon>
        <taxon>Candidatus Viridilinea</taxon>
    </lineage>
</organism>
<reference evidence="6 7" key="1">
    <citation type="submission" date="2018-12" db="EMBL/GenBank/DDBJ databases">
        <title>Genome Sequence of Candidatus Viridilinea halotolerans isolated from saline sulfide-rich spring.</title>
        <authorList>
            <person name="Grouzdev D.S."/>
            <person name="Burganskaya E.I."/>
            <person name="Krutkina M.S."/>
            <person name="Sukhacheva M.V."/>
            <person name="Gorlenko V.M."/>
        </authorList>
    </citation>
    <scope>NUCLEOTIDE SEQUENCE [LARGE SCALE GENOMIC DNA]</scope>
    <source>
        <strain evidence="6">Chok-6</strain>
    </source>
</reference>
<dbReference type="Gene3D" id="3.90.1150.10">
    <property type="entry name" value="Aspartate Aminotransferase, domain 1"/>
    <property type="match status" value="1"/>
</dbReference>
<feature type="non-terminal residue" evidence="6">
    <location>
        <position position="1"/>
    </location>
</feature>